<dbReference type="VEuPathDB" id="PlasmoDB:PmUG01_07045000"/>
<evidence type="ECO:0000259" key="2">
    <source>
        <dbReference type="PROSITE" id="PS51203"/>
    </source>
</evidence>
<proteinExistence type="predicted"/>
<dbReference type="SUPFAM" id="SSF49764">
    <property type="entry name" value="HSP20-like chaperones"/>
    <property type="match status" value="1"/>
</dbReference>
<evidence type="ECO:0000313" key="4">
    <source>
        <dbReference type="Proteomes" id="UP000219799"/>
    </source>
</evidence>
<dbReference type="InterPro" id="IPR007052">
    <property type="entry name" value="CS_dom"/>
</dbReference>
<name>A0A1C3KC06_PLAMA</name>
<dbReference type="PROSITE" id="PS51048">
    <property type="entry name" value="SGS"/>
    <property type="match status" value="1"/>
</dbReference>
<dbReference type="Pfam" id="PF05002">
    <property type="entry name" value="SGS"/>
    <property type="match status" value="1"/>
</dbReference>
<dbReference type="PROSITE" id="PS51203">
    <property type="entry name" value="CS"/>
    <property type="match status" value="1"/>
</dbReference>
<dbReference type="CDD" id="cd06466">
    <property type="entry name" value="p23_CS_SGT1_like"/>
    <property type="match status" value="1"/>
</dbReference>
<dbReference type="EMBL" id="LT594495">
    <property type="protein sequence ID" value="SBT71112.1"/>
    <property type="molecule type" value="Genomic_DNA"/>
</dbReference>
<dbReference type="InterPro" id="IPR044563">
    <property type="entry name" value="Sgt1-like"/>
</dbReference>
<dbReference type="GO" id="GO:0051087">
    <property type="term" value="F:protein-folding chaperone binding"/>
    <property type="evidence" value="ECO:0007669"/>
    <property type="project" value="InterPro"/>
</dbReference>
<evidence type="ECO:0000313" key="3">
    <source>
        <dbReference type="EMBL" id="SBT71112.1"/>
    </source>
</evidence>
<dbReference type="Proteomes" id="UP000219799">
    <property type="component" value="Chromosome 7"/>
</dbReference>
<accession>A0A1C3KC06</accession>
<gene>
    <name evidence="3" type="primary">PmlGA01_070035900</name>
    <name evidence="3" type="ORF">PMLGA01_070035900</name>
</gene>
<dbReference type="InterPro" id="IPR007699">
    <property type="entry name" value="SGS_dom"/>
</dbReference>
<feature type="domain" description="SGS" evidence="1">
    <location>
        <begin position="137"/>
        <end position="211"/>
    </location>
</feature>
<sequence>MDNATPTSDNVFTNTELDKLNKLKHSKLAVNESIIRSDFSQTDSSVFFTIYKKNVEKDNFLYYIRDDYLFLTILINEDEIYSLKKNLFSKILPLQTRINVTPMKVEVILEKEVKDLEWSQLEKKEKSIPLQKKENILNPFSGKSTQEWDKLTQSIKEEDDEGGIDNFFKKIYEQGDDDTKRAMIKSFQTSCGTVLSTNWKDVQNKNYEKEI</sequence>
<organism evidence="3 4">
    <name type="scientific">Plasmodium malariae</name>
    <dbReference type="NCBI Taxonomy" id="5858"/>
    <lineage>
        <taxon>Eukaryota</taxon>
        <taxon>Sar</taxon>
        <taxon>Alveolata</taxon>
        <taxon>Apicomplexa</taxon>
        <taxon>Aconoidasida</taxon>
        <taxon>Haemosporida</taxon>
        <taxon>Plasmodiidae</taxon>
        <taxon>Plasmodium</taxon>
        <taxon>Plasmodium (Plasmodium)</taxon>
    </lineage>
</organism>
<reference evidence="3 4" key="1">
    <citation type="submission" date="2016-06" db="EMBL/GenBank/DDBJ databases">
        <authorList>
            <consortium name="Pathogen Informatics"/>
        </authorList>
    </citation>
    <scope>NUCLEOTIDE SEQUENCE [LARGE SCALE GENOMIC DNA]</scope>
    <source>
        <strain evidence="3">PmlGA01</strain>
    </source>
</reference>
<dbReference type="Gene3D" id="2.60.40.790">
    <property type="match status" value="1"/>
</dbReference>
<dbReference type="Pfam" id="PF04969">
    <property type="entry name" value="CS"/>
    <property type="match status" value="1"/>
</dbReference>
<protein>
    <submittedName>
        <fullName evidence="3">Calcyclin binding protein, putative</fullName>
    </submittedName>
</protein>
<feature type="domain" description="CS" evidence="2">
    <location>
        <begin position="32"/>
        <end position="122"/>
    </location>
</feature>
<dbReference type="PANTHER" id="PTHR45862">
    <property type="entry name" value="PROTEIN SGT1 HOMOLOG"/>
    <property type="match status" value="1"/>
</dbReference>
<dbReference type="InterPro" id="IPR008978">
    <property type="entry name" value="HSP20-like_chaperone"/>
</dbReference>
<evidence type="ECO:0000259" key="1">
    <source>
        <dbReference type="PROSITE" id="PS51048"/>
    </source>
</evidence>
<dbReference type="AlphaFoldDB" id="A0A1C3KC06"/>